<gene>
    <name evidence="2" type="ORF">B0A49_13366</name>
</gene>
<protein>
    <submittedName>
        <fullName evidence="2">Uncharacterized protein</fullName>
    </submittedName>
</protein>
<dbReference type="OrthoDB" id="1607513at2759"/>
<feature type="region of interest" description="Disordered" evidence="1">
    <location>
        <begin position="1"/>
        <end position="39"/>
    </location>
</feature>
<name>A0A4U0WFM7_9PEZI</name>
<proteinExistence type="predicted"/>
<evidence type="ECO:0000313" key="2">
    <source>
        <dbReference type="EMBL" id="TKA61622.1"/>
    </source>
</evidence>
<comment type="caution">
    <text evidence="2">The sequence shown here is derived from an EMBL/GenBank/DDBJ whole genome shotgun (WGS) entry which is preliminary data.</text>
</comment>
<evidence type="ECO:0000313" key="3">
    <source>
        <dbReference type="Proteomes" id="UP000308768"/>
    </source>
</evidence>
<sequence>MFAEDSQAKSIAEQRVANSQSETIDEALTEPVTQDKKQGWHATKPVQKLYNFMIACRNMVYHNEFKTLSGGRSVKQGFQLRPAVVTMIDRHDTDLKQYRLTMDDWRVLQETLEFLQPFYEVTKLLEGDEATLDETQEKMHFLISHYKEQEAKHATHTAFLSAIDTSWILFNKY</sequence>
<accession>A0A4U0WFM7</accession>
<dbReference type="SUPFAM" id="SSF53098">
    <property type="entry name" value="Ribonuclease H-like"/>
    <property type="match status" value="1"/>
</dbReference>
<dbReference type="EMBL" id="NAJN01001706">
    <property type="protein sequence ID" value="TKA61622.1"/>
    <property type="molecule type" value="Genomic_DNA"/>
</dbReference>
<evidence type="ECO:0000256" key="1">
    <source>
        <dbReference type="SAM" id="MobiDB-lite"/>
    </source>
</evidence>
<dbReference type="AlphaFoldDB" id="A0A4U0WFM7"/>
<organism evidence="2 3">
    <name type="scientific">Cryomyces minteri</name>
    <dbReference type="NCBI Taxonomy" id="331657"/>
    <lineage>
        <taxon>Eukaryota</taxon>
        <taxon>Fungi</taxon>
        <taxon>Dikarya</taxon>
        <taxon>Ascomycota</taxon>
        <taxon>Pezizomycotina</taxon>
        <taxon>Dothideomycetes</taxon>
        <taxon>Dothideomycetes incertae sedis</taxon>
        <taxon>Cryomyces</taxon>
    </lineage>
</organism>
<keyword evidence="3" id="KW-1185">Reference proteome</keyword>
<reference evidence="2 3" key="1">
    <citation type="submission" date="2017-03" db="EMBL/GenBank/DDBJ databases">
        <title>Genomes of endolithic fungi from Antarctica.</title>
        <authorList>
            <person name="Coleine C."/>
            <person name="Masonjones S."/>
            <person name="Stajich J.E."/>
        </authorList>
    </citation>
    <scope>NUCLEOTIDE SEQUENCE [LARGE SCALE GENOMIC DNA]</scope>
    <source>
        <strain evidence="2 3">CCFEE 5187</strain>
    </source>
</reference>
<dbReference type="InterPro" id="IPR012337">
    <property type="entry name" value="RNaseH-like_sf"/>
</dbReference>
<dbReference type="Proteomes" id="UP000308768">
    <property type="component" value="Unassembled WGS sequence"/>
</dbReference>